<keyword evidence="1" id="KW-0479">Metal-binding</keyword>
<accession>A0ABP7FEJ0</accession>
<evidence type="ECO:0000256" key="1">
    <source>
        <dbReference type="ARBA" id="ARBA00022723"/>
    </source>
</evidence>
<organism evidence="5 6">
    <name type="scientific">Salinactinospora qingdaonensis</name>
    <dbReference type="NCBI Taxonomy" id="702744"/>
    <lineage>
        <taxon>Bacteria</taxon>
        <taxon>Bacillati</taxon>
        <taxon>Actinomycetota</taxon>
        <taxon>Actinomycetes</taxon>
        <taxon>Streptosporangiales</taxon>
        <taxon>Nocardiopsidaceae</taxon>
        <taxon>Salinactinospora</taxon>
    </lineage>
</organism>
<sequence>MSEAGESFTPALTSVARHALAPRPRPTMRLAATAAAVVVLAACSSEPEDAQQSSTTQSADEQIEATGAPDQMTVVDPSLVTGLAEKTRTEEKGGAQIDVAYPAIPNAAPLTDQLKRSTNREVSDFLDANPGAERIAMSWEVTVTGEDIVGVRLTREETDSRGPRTAHSTYWYDATSGQPAFATELLAGQKQLETLNKLVKEELADQEGVDTASIYPILRLYDSLGFNPRGELVVEFDEGQVAPVDTGRVHAVISAEDVAPLLSELGKRAQEEAQVLTADFALPDTSPSVSPSDSSAGSASPSAAGSSTPSEPPASPSPSGTTYGAVPGVLPVNDDEVDCSAADTKCVALTFDDGPGGGTPHLLDTLAEYDAKATFFVTGGPVREHARIVRREYAEGHEVANHTVKHPDLRTLSTAQIRGELAPVNALVRRETGYSMELMRPPYGATNGTVASVTKDMGLAQIIWSIDTNDWRDRDAGIVADRAVSRAKPGAIILMHDIHSTTIDAVPSIVEQLSQQGYTMVTISELLGDTDPGKRYFKAGD</sequence>
<dbReference type="InterPro" id="IPR050248">
    <property type="entry name" value="Polysacc_deacetylase_ArnD"/>
</dbReference>
<protein>
    <recommendedName>
        <fullName evidence="4">NodB homology domain-containing protein</fullName>
    </recommendedName>
</protein>
<reference evidence="6" key="1">
    <citation type="journal article" date="2019" name="Int. J. Syst. Evol. Microbiol.">
        <title>The Global Catalogue of Microorganisms (GCM) 10K type strain sequencing project: providing services to taxonomists for standard genome sequencing and annotation.</title>
        <authorList>
            <consortium name="The Broad Institute Genomics Platform"/>
            <consortium name="The Broad Institute Genome Sequencing Center for Infectious Disease"/>
            <person name="Wu L."/>
            <person name="Ma J."/>
        </authorList>
    </citation>
    <scope>NUCLEOTIDE SEQUENCE [LARGE SCALE GENOMIC DNA]</scope>
    <source>
        <strain evidence="6">JCM 17137</strain>
    </source>
</reference>
<dbReference type="Pfam" id="PF01522">
    <property type="entry name" value="Polysacc_deac_1"/>
    <property type="match status" value="1"/>
</dbReference>
<comment type="caution">
    <text evidence="5">The sequence shown here is derived from an EMBL/GenBank/DDBJ whole genome shotgun (WGS) entry which is preliminary data.</text>
</comment>
<dbReference type="PROSITE" id="PS51677">
    <property type="entry name" value="NODB"/>
    <property type="match status" value="1"/>
</dbReference>
<dbReference type="Proteomes" id="UP001500908">
    <property type="component" value="Unassembled WGS sequence"/>
</dbReference>
<dbReference type="PANTHER" id="PTHR10587:SF133">
    <property type="entry name" value="CHITIN DEACETYLASE 1-RELATED"/>
    <property type="match status" value="1"/>
</dbReference>
<name>A0ABP7FEJ0_9ACTN</name>
<keyword evidence="2" id="KW-0378">Hydrolase</keyword>
<evidence type="ECO:0000256" key="3">
    <source>
        <dbReference type="SAM" id="MobiDB-lite"/>
    </source>
</evidence>
<dbReference type="InterPro" id="IPR002509">
    <property type="entry name" value="NODB_dom"/>
</dbReference>
<evidence type="ECO:0000256" key="2">
    <source>
        <dbReference type="ARBA" id="ARBA00022801"/>
    </source>
</evidence>
<feature type="domain" description="NodB homology" evidence="4">
    <location>
        <begin position="345"/>
        <end position="521"/>
    </location>
</feature>
<dbReference type="Gene3D" id="3.20.20.370">
    <property type="entry name" value="Glycoside hydrolase/deacetylase"/>
    <property type="match status" value="1"/>
</dbReference>
<feature type="region of interest" description="Disordered" evidence="3">
    <location>
        <begin position="47"/>
        <end position="71"/>
    </location>
</feature>
<evidence type="ECO:0000259" key="4">
    <source>
        <dbReference type="PROSITE" id="PS51677"/>
    </source>
</evidence>
<feature type="region of interest" description="Disordered" evidence="3">
    <location>
        <begin position="281"/>
        <end position="329"/>
    </location>
</feature>
<proteinExistence type="predicted"/>
<dbReference type="SUPFAM" id="SSF88713">
    <property type="entry name" value="Glycoside hydrolase/deacetylase"/>
    <property type="match status" value="1"/>
</dbReference>
<feature type="compositionally biased region" description="Low complexity" evidence="3">
    <location>
        <begin position="283"/>
        <end position="309"/>
    </location>
</feature>
<keyword evidence="6" id="KW-1185">Reference proteome</keyword>
<dbReference type="InterPro" id="IPR011330">
    <property type="entry name" value="Glyco_hydro/deAcase_b/a-brl"/>
</dbReference>
<evidence type="ECO:0000313" key="5">
    <source>
        <dbReference type="EMBL" id="GAA3735337.1"/>
    </source>
</evidence>
<feature type="compositionally biased region" description="Polar residues" evidence="3">
    <location>
        <begin position="50"/>
        <end position="60"/>
    </location>
</feature>
<dbReference type="PANTHER" id="PTHR10587">
    <property type="entry name" value="GLYCOSYL TRANSFERASE-RELATED"/>
    <property type="match status" value="1"/>
</dbReference>
<dbReference type="EMBL" id="BAABDD010000005">
    <property type="protein sequence ID" value="GAA3735337.1"/>
    <property type="molecule type" value="Genomic_DNA"/>
</dbReference>
<evidence type="ECO:0000313" key="6">
    <source>
        <dbReference type="Proteomes" id="UP001500908"/>
    </source>
</evidence>
<gene>
    <name evidence="5" type="ORF">GCM10022402_14410</name>
</gene>